<organism evidence="1 2">
    <name type="scientific">Aulographum hederae CBS 113979</name>
    <dbReference type="NCBI Taxonomy" id="1176131"/>
    <lineage>
        <taxon>Eukaryota</taxon>
        <taxon>Fungi</taxon>
        <taxon>Dikarya</taxon>
        <taxon>Ascomycota</taxon>
        <taxon>Pezizomycotina</taxon>
        <taxon>Dothideomycetes</taxon>
        <taxon>Pleosporomycetidae</taxon>
        <taxon>Aulographales</taxon>
        <taxon>Aulographaceae</taxon>
    </lineage>
</organism>
<accession>A0A6G1GSP2</accession>
<reference evidence="1" key="1">
    <citation type="journal article" date="2020" name="Stud. Mycol.">
        <title>101 Dothideomycetes genomes: a test case for predicting lifestyles and emergence of pathogens.</title>
        <authorList>
            <person name="Haridas S."/>
            <person name="Albert R."/>
            <person name="Binder M."/>
            <person name="Bloem J."/>
            <person name="Labutti K."/>
            <person name="Salamov A."/>
            <person name="Andreopoulos B."/>
            <person name="Baker S."/>
            <person name="Barry K."/>
            <person name="Bills G."/>
            <person name="Bluhm B."/>
            <person name="Cannon C."/>
            <person name="Castanera R."/>
            <person name="Culley D."/>
            <person name="Daum C."/>
            <person name="Ezra D."/>
            <person name="Gonzalez J."/>
            <person name="Henrissat B."/>
            <person name="Kuo A."/>
            <person name="Liang C."/>
            <person name="Lipzen A."/>
            <person name="Lutzoni F."/>
            <person name="Magnuson J."/>
            <person name="Mondo S."/>
            <person name="Nolan M."/>
            <person name="Ohm R."/>
            <person name="Pangilinan J."/>
            <person name="Park H.-J."/>
            <person name="Ramirez L."/>
            <person name="Alfaro M."/>
            <person name="Sun H."/>
            <person name="Tritt A."/>
            <person name="Yoshinaga Y."/>
            <person name="Zwiers L.-H."/>
            <person name="Turgeon B."/>
            <person name="Goodwin S."/>
            <person name="Spatafora J."/>
            <person name="Crous P."/>
            <person name="Grigoriev I."/>
        </authorList>
    </citation>
    <scope>NUCLEOTIDE SEQUENCE</scope>
    <source>
        <strain evidence="1">CBS 113979</strain>
    </source>
</reference>
<sequence>MASNCIFSQIDHRSLSIFSRYPCPEHRFLMGSRTSNGRTARRTSGNPSESCKVYGAAEVHVYFQTSHGLAIIELTGIVFLPLHLRALLLPTLVVVPNYTLYHEYYGEVKVSNLLARKSGAVNLLSCPFHSSSLHHVMYFSPHLAPVSNRPFPKSTEDYLGTLVL</sequence>
<gene>
    <name evidence="1" type="ORF">K402DRAFT_156029</name>
</gene>
<dbReference type="Proteomes" id="UP000800041">
    <property type="component" value="Unassembled WGS sequence"/>
</dbReference>
<keyword evidence="2" id="KW-1185">Reference proteome</keyword>
<protein>
    <submittedName>
        <fullName evidence="1">Uncharacterized protein</fullName>
    </submittedName>
</protein>
<evidence type="ECO:0000313" key="2">
    <source>
        <dbReference type="Proteomes" id="UP000800041"/>
    </source>
</evidence>
<dbReference type="AlphaFoldDB" id="A0A6G1GSP2"/>
<name>A0A6G1GSP2_9PEZI</name>
<proteinExistence type="predicted"/>
<evidence type="ECO:0000313" key="1">
    <source>
        <dbReference type="EMBL" id="KAF1983797.1"/>
    </source>
</evidence>
<dbReference type="EMBL" id="ML977172">
    <property type="protein sequence ID" value="KAF1983797.1"/>
    <property type="molecule type" value="Genomic_DNA"/>
</dbReference>